<feature type="binding site" evidence="6">
    <location>
        <position position="128"/>
    </location>
    <ligand>
        <name>Mg(2+)</name>
        <dbReference type="ChEBI" id="CHEBI:18420"/>
        <label>1</label>
        <note>catalytic</note>
    </ligand>
</feature>
<dbReference type="SUPFAM" id="SSF56655">
    <property type="entry name" value="Carbohydrate phosphatase"/>
    <property type="match status" value="1"/>
</dbReference>
<evidence type="ECO:0000313" key="7">
    <source>
        <dbReference type="EMBL" id="KAK3321322.1"/>
    </source>
</evidence>
<dbReference type="Pfam" id="PF00459">
    <property type="entry name" value="Inositol_P"/>
    <property type="match status" value="1"/>
</dbReference>
<evidence type="ECO:0000256" key="3">
    <source>
        <dbReference type="ARBA" id="ARBA00022723"/>
    </source>
</evidence>
<dbReference type="GO" id="GO:0008441">
    <property type="term" value="F:3'(2'),5'-bisphosphate nucleotidase activity"/>
    <property type="evidence" value="ECO:0007669"/>
    <property type="project" value="TreeGrafter"/>
</dbReference>
<dbReference type="AlphaFoldDB" id="A0AAE0IA18"/>
<reference evidence="7" key="2">
    <citation type="submission" date="2023-06" db="EMBL/GenBank/DDBJ databases">
        <authorList>
            <consortium name="Lawrence Berkeley National Laboratory"/>
            <person name="Haridas S."/>
            <person name="Hensen N."/>
            <person name="Bonometti L."/>
            <person name="Westerberg I."/>
            <person name="Brannstrom I.O."/>
            <person name="Guillou S."/>
            <person name="Cros-Aarteil S."/>
            <person name="Calhoun S."/>
            <person name="Kuo A."/>
            <person name="Mondo S."/>
            <person name="Pangilinan J."/>
            <person name="Riley R."/>
            <person name="Labutti K."/>
            <person name="Andreopoulos B."/>
            <person name="Lipzen A."/>
            <person name="Chen C."/>
            <person name="Yanf M."/>
            <person name="Daum C."/>
            <person name="Ng V."/>
            <person name="Clum A."/>
            <person name="Steindorff A."/>
            <person name="Ohm R."/>
            <person name="Martin F."/>
            <person name="Silar P."/>
            <person name="Natvig D."/>
            <person name="Lalanne C."/>
            <person name="Gautier V."/>
            <person name="Ament-Velasquez S.L."/>
            <person name="Kruys A."/>
            <person name="Hutchinson M.I."/>
            <person name="Powell A.J."/>
            <person name="Barry K."/>
            <person name="Miller A.N."/>
            <person name="Grigoriev I.V."/>
            <person name="Debuchy R."/>
            <person name="Gladieux P."/>
            <person name="Thoren M.H."/>
            <person name="Johannesson H."/>
        </authorList>
    </citation>
    <scope>NUCLEOTIDE SEQUENCE</scope>
    <source>
        <strain evidence="7">SMH4131-1</strain>
    </source>
</reference>
<evidence type="ECO:0000256" key="4">
    <source>
        <dbReference type="ARBA" id="ARBA00022801"/>
    </source>
</evidence>
<keyword evidence="5 6" id="KW-0460">Magnesium</keyword>
<comment type="caution">
    <text evidence="7">The sequence shown here is derived from an EMBL/GenBank/DDBJ whole genome shotgun (WGS) entry which is preliminary data.</text>
</comment>
<keyword evidence="8" id="KW-1185">Reference proteome</keyword>
<sequence length="354" mass="37609">MYEAELAVALTAIRAAAKISRAVLDSSNKGALLKADLTPVTVADYAVQAVLTDTLHSAFPLDGLVGEESSGHLHSNPALVEHVLSLIKECDDGSAKAPSTPESLTSLIDLCSASTPTGPDSGRAWIFDPIDGTATFLRGEQYAINVALLINGQQILSVVACPLLSPTTTPTPVTNTTLSPTGCILTAILGHGTFVHPLFPSPSSPPPTLLPRHCDNTPLSSLRSVTSYNTLPSGLDALHEKITASLGATFPDNDLLGWIPRWTALALGQANMTVWIYKTRTRHAKIWDHAGAMLLFEEVGGMITDVDGRPIDLTRGRLLEGNFGFVAAPRGVHHLVLQAVRETIRREGRGELLG</sequence>
<feature type="binding site" evidence="6">
    <location>
        <position position="131"/>
    </location>
    <ligand>
        <name>Mg(2+)</name>
        <dbReference type="ChEBI" id="CHEBI:18420"/>
        <label>1</label>
        <note>catalytic</note>
    </ligand>
</feature>
<dbReference type="PRINTS" id="PR00377">
    <property type="entry name" value="IMPHPHTASES"/>
</dbReference>
<proteinExistence type="inferred from homology"/>
<gene>
    <name evidence="7" type="ORF">B0T19DRAFT_451064</name>
</gene>
<evidence type="ECO:0000256" key="5">
    <source>
        <dbReference type="ARBA" id="ARBA00022842"/>
    </source>
</evidence>
<dbReference type="EMBL" id="JAUEPO010000005">
    <property type="protein sequence ID" value="KAK3321322.1"/>
    <property type="molecule type" value="Genomic_DNA"/>
</dbReference>
<organism evidence="7 8">
    <name type="scientific">Cercophora scortea</name>
    <dbReference type="NCBI Taxonomy" id="314031"/>
    <lineage>
        <taxon>Eukaryota</taxon>
        <taxon>Fungi</taxon>
        <taxon>Dikarya</taxon>
        <taxon>Ascomycota</taxon>
        <taxon>Pezizomycotina</taxon>
        <taxon>Sordariomycetes</taxon>
        <taxon>Sordariomycetidae</taxon>
        <taxon>Sordariales</taxon>
        <taxon>Lasiosphaeriaceae</taxon>
        <taxon>Cercophora</taxon>
    </lineage>
</organism>
<accession>A0AAE0IA18</accession>
<comment type="similarity">
    <text evidence="2">Belongs to the inositol monophosphatase superfamily.</text>
</comment>
<evidence type="ECO:0000256" key="2">
    <source>
        <dbReference type="ARBA" id="ARBA00009759"/>
    </source>
</evidence>
<dbReference type="Gene3D" id="3.40.190.80">
    <property type="match status" value="1"/>
</dbReference>
<dbReference type="Gene3D" id="3.30.540.10">
    <property type="entry name" value="Fructose-1,6-Bisphosphatase, subunit A, domain 1"/>
    <property type="match status" value="1"/>
</dbReference>
<dbReference type="InterPro" id="IPR000760">
    <property type="entry name" value="Inositol_monophosphatase-like"/>
</dbReference>
<dbReference type="PANTHER" id="PTHR43200:SF2">
    <property type="entry name" value="3'(2'),5'-BISPHOSPHATE NUCLEOTIDASE"/>
    <property type="match status" value="1"/>
</dbReference>
<feature type="binding site" evidence="6">
    <location>
        <position position="130"/>
    </location>
    <ligand>
        <name>Mg(2+)</name>
        <dbReference type="ChEBI" id="CHEBI:18420"/>
        <label>1</label>
        <note>catalytic</note>
    </ligand>
</feature>
<keyword evidence="3 6" id="KW-0479">Metal-binding</keyword>
<feature type="binding site" evidence="6">
    <location>
        <position position="67"/>
    </location>
    <ligand>
        <name>Mg(2+)</name>
        <dbReference type="ChEBI" id="CHEBI:18420"/>
        <label>1</label>
        <note>catalytic</note>
    </ligand>
</feature>
<name>A0AAE0IA18_9PEZI</name>
<dbReference type="CDD" id="cd01517">
    <property type="entry name" value="PAP_phosphatase"/>
    <property type="match status" value="1"/>
</dbReference>
<comment type="cofactor">
    <cofactor evidence="1 6">
        <name>Mg(2+)</name>
        <dbReference type="ChEBI" id="CHEBI:18420"/>
    </cofactor>
</comment>
<evidence type="ECO:0008006" key="9">
    <source>
        <dbReference type="Google" id="ProtNLM"/>
    </source>
</evidence>
<feature type="binding site" evidence="6">
    <location>
        <position position="288"/>
    </location>
    <ligand>
        <name>Mg(2+)</name>
        <dbReference type="ChEBI" id="CHEBI:18420"/>
        <label>1</label>
        <note>catalytic</note>
    </ligand>
</feature>
<keyword evidence="4" id="KW-0378">Hydrolase</keyword>
<dbReference type="GO" id="GO:0000103">
    <property type="term" value="P:sulfate assimilation"/>
    <property type="evidence" value="ECO:0007669"/>
    <property type="project" value="TreeGrafter"/>
</dbReference>
<dbReference type="PANTHER" id="PTHR43200">
    <property type="entry name" value="PHOSPHATASE"/>
    <property type="match status" value="1"/>
</dbReference>
<evidence type="ECO:0000256" key="1">
    <source>
        <dbReference type="ARBA" id="ARBA00001946"/>
    </source>
</evidence>
<dbReference type="GO" id="GO:0046872">
    <property type="term" value="F:metal ion binding"/>
    <property type="evidence" value="ECO:0007669"/>
    <property type="project" value="UniProtKB-KW"/>
</dbReference>
<evidence type="ECO:0000313" key="8">
    <source>
        <dbReference type="Proteomes" id="UP001286456"/>
    </source>
</evidence>
<protein>
    <recommendedName>
        <fullName evidence="9">3'(2'),5'-bisphosphate nucleotidase</fullName>
    </recommendedName>
</protein>
<dbReference type="Proteomes" id="UP001286456">
    <property type="component" value="Unassembled WGS sequence"/>
</dbReference>
<evidence type="ECO:0000256" key="6">
    <source>
        <dbReference type="PIRSR" id="PIRSR600760-2"/>
    </source>
</evidence>
<dbReference type="InterPro" id="IPR051090">
    <property type="entry name" value="Inositol_monoP_superfamily"/>
</dbReference>
<reference evidence="7" key="1">
    <citation type="journal article" date="2023" name="Mol. Phylogenet. Evol.">
        <title>Genome-scale phylogeny and comparative genomics of the fungal order Sordariales.</title>
        <authorList>
            <person name="Hensen N."/>
            <person name="Bonometti L."/>
            <person name="Westerberg I."/>
            <person name="Brannstrom I.O."/>
            <person name="Guillou S."/>
            <person name="Cros-Aarteil S."/>
            <person name="Calhoun S."/>
            <person name="Haridas S."/>
            <person name="Kuo A."/>
            <person name="Mondo S."/>
            <person name="Pangilinan J."/>
            <person name="Riley R."/>
            <person name="LaButti K."/>
            <person name="Andreopoulos B."/>
            <person name="Lipzen A."/>
            <person name="Chen C."/>
            <person name="Yan M."/>
            <person name="Daum C."/>
            <person name="Ng V."/>
            <person name="Clum A."/>
            <person name="Steindorff A."/>
            <person name="Ohm R.A."/>
            <person name="Martin F."/>
            <person name="Silar P."/>
            <person name="Natvig D.O."/>
            <person name="Lalanne C."/>
            <person name="Gautier V."/>
            <person name="Ament-Velasquez S.L."/>
            <person name="Kruys A."/>
            <person name="Hutchinson M.I."/>
            <person name="Powell A.J."/>
            <person name="Barry K."/>
            <person name="Miller A.N."/>
            <person name="Grigoriev I.V."/>
            <person name="Debuchy R."/>
            <person name="Gladieux P."/>
            <person name="Hiltunen Thoren M."/>
            <person name="Johannesson H."/>
        </authorList>
    </citation>
    <scope>NUCLEOTIDE SEQUENCE</scope>
    <source>
        <strain evidence="7">SMH4131-1</strain>
    </source>
</reference>